<dbReference type="SUPFAM" id="SSF48403">
    <property type="entry name" value="Ankyrin repeat"/>
    <property type="match status" value="1"/>
</dbReference>
<dbReference type="OrthoDB" id="60433at2759"/>
<protein>
    <submittedName>
        <fullName evidence="5">Uncharacterized protein</fullName>
    </submittedName>
</protein>
<dbReference type="PANTHER" id="PTHR14491">
    <property type="entry name" value="SOSONDOWAH, ISOFORM G"/>
    <property type="match status" value="1"/>
</dbReference>
<evidence type="ECO:0000256" key="1">
    <source>
        <dbReference type="ARBA" id="ARBA00022737"/>
    </source>
</evidence>
<dbReference type="InterPro" id="IPR002110">
    <property type="entry name" value="Ankyrin_rpt"/>
</dbReference>
<gene>
    <name evidence="5" type="ORF">MCOS_LOCUS5543</name>
</gene>
<sequence>MSGVGFTHEDLASNFRQWARSNLTTSLKKSSTLRSLSSRCSEDMEELIKSLRVSEIHLMEPFTSWTDQNKRWWNAATTGNLHEMVLLLKEEPNILHWKVSLQISVAFANLLVGFFQTAIHYIAKIGNLRCLDLLVKQFRANVDVQCKGCTPLHIAVAHSQRLFVRSLVQIYHARTDIMDYAGRFPRTLLSEDMKEDLEDLLTSGRLAEMRKQFVINKTLPLTLFHVFYCSFSFAVEIQEHPPANHRKSSFSNKKPLLSAAEDTLSKISSKSGPAKVHPDDCHARLLLSTLSRDQEYVSTLVRRLRHGTVVPPSPPSGGSSTTRKSACQKSLTLKRSSVFGGRGGCGTDSERKSSVFKIPHLPNPSRQLSSASLSVGTLLRRGKGHLMGRRRAKSKTASLLVGATERHSFAGLEQLASRLGSVNGVSRQPSNVSDGVTVKETLPLQKSSSDDFGIFDSASSSTSLGRQRTSSLSSLVACTEDLFSQYFSSVSPPNQD</sequence>
<dbReference type="InterPro" id="IPR036770">
    <property type="entry name" value="Ankyrin_rpt-contain_sf"/>
</dbReference>
<dbReference type="EMBL" id="UXSR01005199">
    <property type="protein sequence ID" value="VDD79540.1"/>
    <property type="molecule type" value="Genomic_DNA"/>
</dbReference>
<evidence type="ECO:0000256" key="3">
    <source>
        <dbReference type="ARBA" id="ARBA00038122"/>
    </source>
</evidence>
<proteinExistence type="inferred from homology"/>
<dbReference type="Pfam" id="PF12796">
    <property type="entry name" value="Ank_2"/>
    <property type="match status" value="1"/>
</dbReference>
<dbReference type="STRING" id="53468.A0A0R3UES6"/>
<dbReference type="Gene3D" id="1.25.40.20">
    <property type="entry name" value="Ankyrin repeat-containing domain"/>
    <property type="match status" value="1"/>
</dbReference>
<organism evidence="5 6">
    <name type="scientific">Mesocestoides corti</name>
    <name type="common">Flatworm</name>
    <dbReference type="NCBI Taxonomy" id="53468"/>
    <lineage>
        <taxon>Eukaryota</taxon>
        <taxon>Metazoa</taxon>
        <taxon>Spiralia</taxon>
        <taxon>Lophotrochozoa</taxon>
        <taxon>Platyhelminthes</taxon>
        <taxon>Cestoda</taxon>
        <taxon>Eucestoda</taxon>
        <taxon>Cyclophyllidea</taxon>
        <taxon>Mesocestoididae</taxon>
        <taxon>Mesocestoides</taxon>
    </lineage>
</organism>
<keyword evidence="1" id="KW-0677">Repeat</keyword>
<evidence type="ECO:0000256" key="4">
    <source>
        <dbReference type="SAM" id="MobiDB-lite"/>
    </source>
</evidence>
<feature type="region of interest" description="Disordered" evidence="4">
    <location>
        <begin position="307"/>
        <end position="327"/>
    </location>
</feature>
<dbReference type="SMART" id="SM00248">
    <property type="entry name" value="ANK"/>
    <property type="match status" value="2"/>
</dbReference>
<dbReference type="AlphaFoldDB" id="A0A0R3UES6"/>
<dbReference type="PANTHER" id="PTHR14491:SF7">
    <property type="entry name" value="SOSONDOWAH, ISOFORM G"/>
    <property type="match status" value="1"/>
</dbReference>
<reference evidence="5 6" key="1">
    <citation type="submission" date="2018-10" db="EMBL/GenBank/DDBJ databases">
        <authorList>
            <consortium name="Pathogen Informatics"/>
        </authorList>
    </citation>
    <scope>NUCLEOTIDE SEQUENCE [LARGE SCALE GENOMIC DNA]</scope>
</reference>
<keyword evidence="6" id="KW-1185">Reference proteome</keyword>
<comment type="similarity">
    <text evidence="3">Belongs to the SOWAH family.</text>
</comment>
<dbReference type="Proteomes" id="UP000267029">
    <property type="component" value="Unassembled WGS sequence"/>
</dbReference>
<evidence type="ECO:0000313" key="5">
    <source>
        <dbReference type="EMBL" id="VDD79540.1"/>
    </source>
</evidence>
<accession>A0A0R3UES6</accession>
<evidence type="ECO:0000256" key="2">
    <source>
        <dbReference type="ARBA" id="ARBA00023043"/>
    </source>
</evidence>
<keyword evidence="2" id="KW-0040">ANK repeat</keyword>
<evidence type="ECO:0000313" key="6">
    <source>
        <dbReference type="Proteomes" id="UP000267029"/>
    </source>
</evidence>
<name>A0A0R3UES6_MESCO</name>